<sequence length="242" mass="27012">MIGLFNPVINNMSSTPSIDASSSISSATETVEKTRLLLTLWAMSCTEGTVKKSELTSKVKQKRKGKNVGVSQSLYDELQAADVIKIYKQNQTPMVSLTDTGKQILIDSLINPDFVFDATVVAARLANGLIALIRELHQGGIPLTSVKQVTIASYEEFKAIALQVYDQLNKDYNYDNLVPIYRIRRTIGDQVTRSQFSEWMLEMQANDIFQFMEGSVEDSAPDKIEDSISIELVGLRCYAKRL</sequence>
<proteinExistence type="predicted"/>
<accession>A0A073CSK2</accession>
<reference evidence="1 2" key="1">
    <citation type="journal article" date="2014" name="Appl. Environ. Microbiol.">
        <title>Elucidation of insertion elements encoded on plasmids and in vitro construction of shuttle vectors from the toxic cyanobacterium Planktothrix.</title>
        <authorList>
            <person name="Christiansen G."/>
            <person name="Goesmann A."/>
            <person name="Kurmayer R."/>
        </authorList>
    </citation>
    <scope>NUCLEOTIDE SEQUENCE [LARGE SCALE GENOMIC DNA]</scope>
    <source>
        <strain evidence="1 2">NIVA-CYA 126/8</strain>
    </source>
</reference>
<dbReference type="PATRIC" id="fig|388467.6.peg.2006"/>
<dbReference type="EMBL" id="CM002803">
    <property type="protein sequence ID" value="KEI67025.1"/>
    <property type="molecule type" value="Genomic_DNA"/>
</dbReference>
<organism evidence="1 2">
    <name type="scientific">Planktothrix agardhii (strain NIVA-CYA 126/8)</name>
    <dbReference type="NCBI Taxonomy" id="388467"/>
    <lineage>
        <taxon>Bacteria</taxon>
        <taxon>Bacillati</taxon>
        <taxon>Cyanobacteriota</taxon>
        <taxon>Cyanophyceae</taxon>
        <taxon>Oscillatoriophycideae</taxon>
        <taxon>Oscillatoriales</taxon>
        <taxon>Microcoleaceae</taxon>
        <taxon>Planktothrix</taxon>
    </lineage>
</organism>
<dbReference type="Proteomes" id="UP000027395">
    <property type="component" value="Chromosome"/>
</dbReference>
<dbReference type="AlphaFoldDB" id="A0A073CSK2"/>
<evidence type="ECO:0000313" key="1">
    <source>
        <dbReference type="EMBL" id="KEI67025.1"/>
    </source>
</evidence>
<name>A0A073CSK2_PLAA1</name>
<dbReference type="STRING" id="388467.A19Y_2057"/>
<evidence type="ECO:0000313" key="2">
    <source>
        <dbReference type="Proteomes" id="UP000027395"/>
    </source>
</evidence>
<protein>
    <submittedName>
        <fullName evidence="1">Uncharacterized protein</fullName>
    </submittedName>
</protein>
<dbReference type="eggNOG" id="ENOG502ZWW1">
    <property type="taxonomic scope" value="Bacteria"/>
</dbReference>
<dbReference type="HOGENOM" id="CLU_1243199_0_0_3"/>
<keyword evidence="2" id="KW-1185">Reference proteome</keyword>
<gene>
    <name evidence="1" type="ORF">A19Y_2057</name>
</gene>